<dbReference type="SUPFAM" id="SSF82866">
    <property type="entry name" value="Multidrug efflux transporter AcrB transmembrane domain"/>
    <property type="match status" value="2"/>
</dbReference>
<protein>
    <submittedName>
        <fullName evidence="3">Multidrug efflux pump</fullName>
    </submittedName>
</protein>
<feature type="transmembrane region" description="Helical" evidence="2">
    <location>
        <begin position="946"/>
        <end position="966"/>
    </location>
</feature>
<name>A0A1G5MNA3_AFIMA</name>
<dbReference type="PANTHER" id="PTHR32063">
    <property type="match status" value="1"/>
</dbReference>
<feature type="transmembrane region" description="Helical" evidence="2">
    <location>
        <begin position="324"/>
        <end position="349"/>
    </location>
</feature>
<dbReference type="InterPro" id="IPR001036">
    <property type="entry name" value="Acrflvin-R"/>
</dbReference>
<feature type="transmembrane region" description="Helical" evidence="2">
    <location>
        <begin position="973"/>
        <end position="993"/>
    </location>
</feature>
<sequence>MISLLEGILRRPRTVLTLMLVSLLAGIAAYQAVPKDANPDIDIPVFYVSVVQQGVSPEDAERLLVRPLEKQLRGLDGLKELTAIASEGHAAVILEFNVDFDKDEALADIRAKVDQAQADLPSEAEEPFIVETNFALVPTITVAISGNVPERTLVKLAENLQDEIESISTVLRADINGNREEVLEVVIDMAKLQSYDITQEELLNALSANNQLIPAGFLDTGRGRFSVKVPGLIETAADVYSLPIKQKDEGVVTLGDVATIKRTFKDATNFTRVDGEPAIAINVVKRLGTNVIENNESVREVVAEATKDWPKSVQVHYLLDQSGFIYEVLGSLESSIMTAILLVMIVVLATLGLRSALLVGLAIPTSFMIGFLIVGLVGMTVNMMVMFGLVLTVGMLVDGAIIIVEYADRKIEEGMDKQEAYIRAAKLMFWPIVSSTATTLAAFLPMLLWPGVSGEFMSYLPIMVIIVLSASLVTAMIYLPVTGGFVAGVADWVAPRAAGLLALTAALATAVITLLLVSEPLAAALSGMPQIAVTALGPLFALLLGGFVFWSSRGLARRIVRFRRSHAHPSTAAHLSTEADLDPEKVPGFTGAYVRFLHGLTGSLVGNVAVILVMAGLIVSIFIGFARHNQGVEFFVDEEPDVTTVLVSGRGNLSAKEALALVSQVEAVVLDLPGVESVVTNAYPNGGGGGESLDGVSDKPEDLIGELNLELLDFSKRRPWQEMEAELRRRTASIPGIKVEPRLIEGGPPTGKDIKLEVTAHSYDQVLAATRQLRAEFDRFPGLLDVEDDTPLPGIEWELSIDREEAGRFNAGIASVGSMIQLVTNGVLIGKYRPDDADDELDIRVRLPEEQRSLDQLDQLRLRTTNGQVPIANFVTREAKPKVSSITRKDGLYAMSVKASVDKTGGATVDGKVAEIQAWLDRQSWPEGVHFRFRGADEDQAEAEAFLGKAFAASLFLMALILITQFNSFWQTGITLLTIILAAAGALIGMVITGQKLSVIMTGTGIMALAGIVVNNAIVLIDTYNRMRADGVEPQEAILKTAAQRLRPILLTTITTIAGLIPMATQVNFDFFNRVVAVGSITSVWWVQLSTAVISGLAFSTVLTLILVPVLLALPLNLARLFKTDQANETGSPAAQEELPLAPARPRRKRKPGDTGSYSLPDAAE</sequence>
<dbReference type="STRING" id="1120955.SAMN03080610_00874"/>
<dbReference type="Gene3D" id="3.30.70.1320">
    <property type="entry name" value="Multidrug efflux transporter AcrB pore domain like"/>
    <property type="match status" value="1"/>
</dbReference>
<dbReference type="GO" id="GO:0042910">
    <property type="term" value="F:xenobiotic transmembrane transporter activity"/>
    <property type="evidence" value="ECO:0007669"/>
    <property type="project" value="TreeGrafter"/>
</dbReference>
<evidence type="ECO:0000256" key="2">
    <source>
        <dbReference type="SAM" id="Phobius"/>
    </source>
</evidence>
<dbReference type="Proteomes" id="UP000199347">
    <property type="component" value="Unassembled WGS sequence"/>
</dbReference>
<keyword evidence="4" id="KW-1185">Reference proteome</keyword>
<accession>A0A1G5MNA3</accession>
<feature type="transmembrane region" description="Helical" evidence="2">
    <location>
        <begin position="498"/>
        <end position="518"/>
    </location>
</feature>
<feature type="transmembrane region" description="Helical" evidence="2">
    <location>
        <begin position="427"/>
        <end position="448"/>
    </location>
</feature>
<dbReference type="AlphaFoldDB" id="A0A1G5MNA3"/>
<gene>
    <name evidence="3" type="ORF">SAMN03080610_00874</name>
</gene>
<dbReference type="SUPFAM" id="SSF82714">
    <property type="entry name" value="Multidrug efflux transporter AcrB TolC docking domain, DN and DC subdomains"/>
    <property type="match status" value="2"/>
</dbReference>
<feature type="transmembrane region" description="Helical" evidence="2">
    <location>
        <begin position="530"/>
        <end position="551"/>
    </location>
</feature>
<feature type="transmembrane region" description="Helical" evidence="2">
    <location>
        <begin position="999"/>
        <end position="1021"/>
    </location>
</feature>
<keyword evidence="2" id="KW-1133">Transmembrane helix</keyword>
<dbReference type="RefSeq" id="WP_092809844.1">
    <property type="nucleotide sequence ID" value="NZ_FMVW01000001.1"/>
</dbReference>
<feature type="transmembrane region" description="Helical" evidence="2">
    <location>
        <begin position="460"/>
        <end position="486"/>
    </location>
</feature>
<reference evidence="3 4" key="1">
    <citation type="submission" date="2016-10" db="EMBL/GenBank/DDBJ databases">
        <authorList>
            <person name="de Groot N.N."/>
        </authorList>
    </citation>
    <scope>NUCLEOTIDE SEQUENCE [LARGE SCALE GENOMIC DNA]</scope>
    <source>
        <strain evidence="3 4">DSM 2698</strain>
    </source>
</reference>
<dbReference type="Gene3D" id="3.30.70.1440">
    <property type="entry name" value="Multidrug efflux transporter AcrB pore domain"/>
    <property type="match status" value="1"/>
</dbReference>
<feature type="transmembrane region" description="Helical" evidence="2">
    <location>
        <begin position="356"/>
        <end position="377"/>
    </location>
</feature>
<evidence type="ECO:0000313" key="4">
    <source>
        <dbReference type="Proteomes" id="UP000199347"/>
    </source>
</evidence>
<keyword evidence="2" id="KW-0812">Transmembrane</keyword>
<dbReference type="GO" id="GO:0005886">
    <property type="term" value="C:plasma membrane"/>
    <property type="evidence" value="ECO:0007669"/>
    <property type="project" value="TreeGrafter"/>
</dbReference>
<feature type="transmembrane region" description="Helical" evidence="2">
    <location>
        <begin position="1089"/>
        <end position="1114"/>
    </location>
</feature>
<feature type="transmembrane region" description="Helical" evidence="2">
    <location>
        <begin position="383"/>
        <end position="406"/>
    </location>
</feature>
<dbReference type="PRINTS" id="PR00702">
    <property type="entry name" value="ACRIFLAVINRP"/>
</dbReference>
<evidence type="ECO:0000256" key="1">
    <source>
        <dbReference type="SAM" id="MobiDB-lite"/>
    </source>
</evidence>
<dbReference type="Gene3D" id="3.30.2090.10">
    <property type="entry name" value="Multidrug efflux transporter AcrB TolC docking domain, DN and DC subdomains"/>
    <property type="match status" value="2"/>
</dbReference>
<feature type="transmembrane region" description="Helical" evidence="2">
    <location>
        <begin position="604"/>
        <end position="626"/>
    </location>
</feature>
<feature type="transmembrane region" description="Helical" evidence="2">
    <location>
        <begin position="1049"/>
        <end position="1069"/>
    </location>
</feature>
<dbReference type="Gene3D" id="1.20.1640.10">
    <property type="entry name" value="Multidrug efflux transporter AcrB transmembrane domain"/>
    <property type="match status" value="2"/>
</dbReference>
<feature type="compositionally biased region" description="Low complexity" evidence="1">
    <location>
        <begin position="1133"/>
        <end position="1144"/>
    </location>
</feature>
<feature type="region of interest" description="Disordered" evidence="1">
    <location>
        <begin position="1128"/>
        <end position="1165"/>
    </location>
</feature>
<dbReference type="PANTHER" id="PTHR32063:SF0">
    <property type="entry name" value="SWARMING MOTILITY PROTEIN SWRC"/>
    <property type="match status" value="1"/>
</dbReference>
<dbReference type="Gene3D" id="3.30.70.1430">
    <property type="entry name" value="Multidrug efflux transporter AcrB pore domain"/>
    <property type="match status" value="2"/>
</dbReference>
<evidence type="ECO:0000313" key="3">
    <source>
        <dbReference type="EMBL" id="SCZ25890.1"/>
    </source>
</evidence>
<proteinExistence type="predicted"/>
<dbReference type="SUPFAM" id="SSF82693">
    <property type="entry name" value="Multidrug efflux transporter AcrB pore domain, PN1, PN2, PC1 and PC2 subdomains"/>
    <property type="match status" value="2"/>
</dbReference>
<dbReference type="Pfam" id="PF00873">
    <property type="entry name" value="ACR_tran"/>
    <property type="match status" value="2"/>
</dbReference>
<dbReference type="EMBL" id="FMVW01000001">
    <property type="protein sequence ID" value="SCZ25890.1"/>
    <property type="molecule type" value="Genomic_DNA"/>
</dbReference>
<organism evidence="3 4">
    <name type="scientific">Afifella marina DSM 2698</name>
    <dbReference type="NCBI Taxonomy" id="1120955"/>
    <lineage>
        <taxon>Bacteria</taxon>
        <taxon>Pseudomonadati</taxon>
        <taxon>Pseudomonadota</taxon>
        <taxon>Alphaproteobacteria</taxon>
        <taxon>Hyphomicrobiales</taxon>
        <taxon>Afifellaceae</taxon>
        <taxon>Afifella</taxon>
    </lineage>
</organism>
<dbReference type="OrthoDB" id="9798415at2"/>
<keyword evidence="2" id="KW-0472">Membrane</keyword>
<dbReference type="InterPro" id="IPR027463">
    <property type="entry name" value="AcrB_DN_DC_subdom"/>
</dbReference>